<feature type="domain" description="Recombinase" evidence="1">
    <location>
        <begin position="1"/>
        <end position="100"/>
    </location>
</feature>
<dbReference type="GO" id="GO:0000150">
    <property type="term" value="F:DNA strand exchange activity"/>
    <property type="evidence" value="ECO:0007669"/>
    <property type="project" value="InterPro"/>
</dbReference>
<accession>A0A174RCQ3</accession>
<organism evidence="2 3">
    <name type="scientific">Blautia obeum</name>
    <dbReference type="NCBI Taxonomy" id="40520"/>
    <lineage>
        <taxon>Bacteria</taxon>
        <taxon>Bacillati</taxon>
        <taxon>Bacillota</taxon>
        <taxon>Clostridia</taxon>
        <taxon>Lachnospirales</taxon>
        <taxon>Lachnospiraceae</taxon>
        <taxon>Blautia</taxon>
    </lineage>
</organism>
<dbReference type="Proteomes" id="UP000095413">
    <property type="component" value="Unassembled WGS sequence"/>
</dbReference>
<name>A0A174RCQ3_9FIRM</name>
<dbReference type="AlphaFoldDB" id="A0A174RCQ3"/>
<dbReference type="EMBL" id="CZBA01000017">
    <property type="protein sequence ID" value="CUP81098.1"/>
    <property type="molecule type" value="Genomic_DNA"/>
</dbReference>
<gene>
    <name evidence="2" type="ORF">ERS852533_02631</name>
</gene>
<dbReference type="Gene3D" id="3.90.1750.20">
    <property type="entry name" value="Putative Large Serine Recombinase, Chain B, Domain 2"/>
    <property type="match status" value="1"/>
</dbReference>
<evidence type="ECO:0000313" key="2">
    <source>
        <dbReference type="EMBL" id="CUP81098.1"/>
    </source>
</evidence>
<dbReference type="InterPro" id="IPR011109">
    <property type="entry name" value="DNA_bind_recombinase_dom"/>
</dbReference>
<dbReference type="InterPro" id="IPR038109">
    <property type="entry name" value="DNA_bind_recomb_sf"/>
</dbReference>
<proteinExistence type="predicted"/>
<evidence type="ECO:0000313" key="3">
    <source>
        <dbReference type="Proteomes" id="UP000095413"/>
    </source>
</evidence>
<dbReference type="Pfam" id="PF07508">
    <property type="entry name" value="Recombinase"/>
    <property type="match status" value="1"/>
</dbReference>
<dbReference type="GO" id="GO:0003677">
    <property type="term" value="F:DNA binding"/>
    <property type="evidence" value="ECO:0007669"/>
    <property type="project" value="InterPro"/>
</dbReference>
<sequence>MYLNGSSTQQIADSLTELGCKTKKNNDVWSSSTILQILQNERHCGDVLARKTWTPNYLDHKSRKNNQDRNQYRKVGHHEAIISRDDFIAVQKLITNAKYGNKEILPELHVIQEGSLSGFISINPRWSGFKARDYFEASQSVLKPANMNVPDTITASAGSFDLRDYEVARGQFFSSVGRISVSFSYKQISFNKDAIRKFPNIKFVELLIHPSSKLLAIRPCSSETKNKVQWSRLKDGQLIPKPISGAAFLPTLYEIFKWDKKCKYRILGVAHQKDNENVLIFNMDDTEIRIPTSTNDVSAPNNNMPDTISDSKSVLAYPADWMNSFGNNYYTQSQAPELTEFTADKNWQTASESKPYKEPELQTTPKETIIQNIKNIITEIKGDTQ</sequence>
<protein>
    <submittedName>
        <fullName evidence="2">Recombinase</fullName>
    </submittedName>
</protein>
<reference evidence="2 3" key="1">
    <citation type="submission" date="2015-09" db="EMBL/GenBank/DDBJ databases">
        <authorList>
            <consortium name="Pathogen Informatics"/>
        </authorList>
    </citation>
    <scope>NUCLEOTIDE SEQUENCE [LARGE SCALE GENOMIC DNA]</scope>
    <source>
        <strain evidence="2 3">2789STDY5834921</strain>
    </source>
</reference>
<dbReference type="PROSITE" id="PS51737">
    <property type="entry name" value="RECOMBINASE_DNA_BIND"/>
    <property type="match status" value="1"/>
</dbReference>
<evidence type="ECO:0000259" key="1">
    <source>
        <dbReference type="PROSITE" id="PS51737"/>
    </source>
</evidence>